<feature type="non-terminal residue" evidence="1">
    <location>
        <position position="1"/>
    </location>
</feature>
<protein>
    <submittedName>
        <fullName evidence="1">Uncharacterized protein</fullName>
    </submittedName>
</protein>
<proteinExistence type="predicted"/>
<dbReference type="GO" id="GO:0006629">
    <property type="term" value="P:lipid metabolic process"/>
    <property type="evidence" value="ECO:0007669"/>
    <property type="project" value="InterPro"/>
</dbReference>
<feature type="non-terminal residue" evidence="1">
    <location>
        <position position="183"/>
    </location>
</feature>
<dbReference type="InterPro" id="IPR029058">
    <property type="entry name" value="AB_hydrolase_fold"/>
</dbReference>
<name>A0A0H5R2U5_9EUKA</name>
<dbReference type="GO" id="GO:0008374">
    <property type="term" value="F:O-acyltransferase activity"/>
    <property type="evidence" value="ECO:0007669"/>
    <property type="project" value="InterPro"/>
</dbReference>
<dbReference type="Gene3D" id="3.40.50.1820">
    <property type="entry name" value="alpha/beta hydrolase"/>
    <property type="match status" value="1"/>
</dbReference>
<dbReference type="AlphaFoldDB" id="A0A0H5R2U5"/>
<organism evidence="1">
    <name type="scientific">Spongospora subterranea</name>
    <dbReference type="NCBI Taxonomy" id="70186"/>
    <lineage>
        <taxon>Eukaryota</taxon>
        <taxon>Sar</taxon>
        <taxon>Rhizaria</taxon>
        <taxon>Endomyxa</taxon>
        <taxon>Phytomyxea</taxon>
        <taxon>Plasmodiophorida</taxon>
        <taxon>Plasmodiophoridae</taxon>
        <taxon>Spongospora</taxon>
    </lineage>
</organism>
<dbReference type="PANTHER" id="PTHR11440">
    <property type="entry name" value="LECITHIN-CHOLESTEROL ACYLTRANSFERASE-RELATED"/>
    <property type="match status" value="1"/>
</dbReference>
<dbReference type="Pfam" id="PF02450">
    <property type="entry name" value="LCAT"/>
    <property type="match status" value="1"/>
</dbReference>
<sequence>FSVFFSIFVTTTSSRKGKRFRSEQPFGQESKTLKAHFPIVMIPGISSSSLELWKSDPCVSNLFRAKIWGSATMIRQAVMDPACLLKHLSMNYTTGLDPQGIKVRSSLGLEGADYLLGGIYWVWAPIIEELAHIGYDPNNIFMAPYDWRLSGQLLEKRDRYFTKLKAMIELAYATSSRTKVVIL</sequence>
<evidence type="ECO:0000313" key="1">
    <source>
        <dbReference type="EMBL" id="CRZ02224.1"/>
    </source>
</evidence>
<reference evidence="1" key="1">
    <citation type="submission" date="2015-04" db="EMBL/GenBank/DDBJ databases">
        <title>The genome sequence of the plant pathogenic Rhizarian Plasmodiophora brassicae reveals insights in its biotrophic life cycle and the origin of chitin synthesis.</title>
        <authorList>
            <person name="Schwelm A."/>
            <person name="Fogelqvist J."/>
            <person name="Knaust A."/>
            <person name="Julke S."/>
            <person name="Lilja T."/>
            <person name="Dhandapani V."/>
            <person name="Bonilla-Rosso G."/>
            <person name="Karlsson M."/>
            <person name="Shevchenko A."/>
            <person name="Choi S.R."/>
            <person name="Kim H.G."/>
            <person name="Park J.Y."/>
            <person name="Lim Y.P."/>
            <person name="Ludwig-Muller J."/>
            <person name="Dixelius C."/>
        </authorList>
    </citation>
    <scope>NUCLEOTIDE SEQUENCE</scope>
    <source>
        <tissue evidence="1">Potato root galls</tissue>
    </source>
</reference>
<dbReference type="EMBL" id="HACM01001782">
    <property type="protein sequence ID" value="CRZ02224.1"/>
    <property type="molecule type" value="Transcribed_RNA"/>
</dbReference>
<accession>A0A0H5R2U5</accession>
<dbReference type="InterPro" id="IPR003386">
    <property type="entry name" value="LACT/PDAT_acylTrfase"/>
</dbReference>